<dbReference type="PANTHER" id="PTHR45947">
    <property type="entry name" value="SULFOQUINOVOSYL TRANSFERASE SQD2"/>
    <property type="match status" value="1"/>
</dbReference>
<keyword evidence="3 5" id="KW-0808">Transferase</keyword>
<dbReference type="Gene3D" id="3.40.50.2000">
    <property type="entry name" value="Glycogen Phosphorylase B"/>
    <property type="match status" value="2"/>
</dbReference>
<gene>
    <name evidence="5" type="primary">pimA_3</name>
    <name evidence="5" type="ORF">HALOF300_05233</name>
</gene>
<protein>
    <recommendedName>
        <fullName evidence="1">D-inositol 3-phosphate glycosyltransferase</fullName>
    </recommendedName>
</protein>
<reference evidence="5 6" key="1">
    <citation type="submission" date="2019-11" db="EMBL/GenBank/DDBJ databases">
        <authorList>
            <person name="Criscuolo A."/>
        </authorList>
    </citation>
    <scope>NUCLEOTIDE SEQUENCE [LARGE SCALE GENOMIC DNA]</scope>
    <source>
        <strain evidence="5">CIP111667</strain>
    </source>
</reference>
<dbReference type="Pfam" id="PF13439">
    <property type="entry name" value="Glyco_transf_4"/>
    <property type="match status" value="1"/>
</dbReference>
<organism evidence="5 6">
    <name type="scientific">Occultella aeris</name>
    <dbReference type="NCBI Taxonomy" id="2761496"/>
    <lineage>
        <taxon>Bacteria</taxon>
        <taxon>Bacillati</taxon>
        <taxon>Actinomycetota</taxon>
        <taxon>Actinomycetes</taxon>
        <taxon>Micrococcales</taxon>
        <taxon>Ruaniaceae</taxon>
        <taxon>Occultella</taxon>
    </lineage>
</organism>
<comment type="caution">
    <text evidence="5">The sequence shown here is derived from an EMBL/GenBank/DDBJ whole genome shotgun (WGS) entry which is preliminary data.</text>
</comment>
<dbReference type="AlphaFoldDB" id="A0A7M4DST1"/>
<dbReference type="GO" id="GO:1901137">
    <property type="term" value="P:carbohydrate derivative biosynthetic process"/>
    <property type="evidence" value="ECO:0007669"/>
    <property type="project" value="UniProtKB-ARBA"/>
</dbReference>
<keyword evidence="2 5" id="KW-0328">Glycosyltransferase</keyword>
<evidence type="ECO:0000259" key="4">
    <source>
        <dbReference type="Pfam" id="PF13439"/>
    </source>
</evidence>
<dbReference type="Proteomes" id="UP000419743">
    <property type="component" value="Unassembled WGS sequence"/>
</dbReference>
<evidence type="ECO:0000256" key="2">
    <source>
        <dbReference type="ARBA" id="ARBA00022676"/>
    </source>
</evidence>
<sequence>MRIGLVCPYSFDAPGGVQFHIRDLAEKFLELGHEVSVLAPADEDTPVPDYLVSVGGALPVRYNGSVARLSFGPVVAAKTRSWLAAGNFDVVHIHEPLAPSVGLIALMQSEAPVVATFHSAQLRSRAMQLGYPLARPGLERISARIAVSEDARRTIVEHMGGDAVVIPNGVYTQVFATAEPAERWRGTPQAPTIAFLGRLDEPRKGLAVLAAAAPAILDAHPGARFLIAGKGDMSEARQLLADRADALEELGPITDAEKASMLAATDLYVAPQLGGESFGIVLVEAMSAGASVVASDLPAFRRVLDDGGSGFLFTTGDPDSLASTIIGALADPAEMERRRAYARTAVRRFDWDRVAARILDVYAMVTEHQTAEPRSLLGRLFGRGEGR</sequence>
<keyword evidence="6" id="KW-1185">Reference proteome</keyword>
<dbReference type="InterPro" id="IPR050194">
    <property type="entry name" value="Glycosyltransferase_grp1"/>
</dbReference>
<evidence type="ECO:0000313" key="5">
    <source>
        <dbReference type="EMBL" id="VZO40525.1"/>
    </source>
</evidence>
<dbReference type="GO" id="GO:0016757">
    <property type="term" value="F:glycosyltransferase activity"/>
    <property type="evidence" value="ECO:0007669"/>
    <property type="project" value="UniProtKB-KW"/>
</dbReference>
<dbReference type="Pfam" id="PF13692">
    <property type="entry name" value="Glyco_trans_1_4"/>
    <property type="match status" value="1"/>
</dbReference>
<dbReference type="CDD" id="cd03801">
    <property type="entry name" value="GT4_PimA-like"/>
    <property type="match status" value="1"/>
</dbReference>
<dbReference type="PANTHER" id="PTHR45947:SF3">
    <property type="entry name" value="SULFOQUINOVOSYL TRANSFERASE SQD2"/>
    <property type="match status" value="1"/>
</dbReference>
<name>A0A7M4DST1_9MICO</name>
<evidence type="ECO:0000256" key="3">
    <source>
        <dbReference type="ARBA" id="ARBA00022679"/>
    </source>
</evidence>
<dbReference type="RefSeq" id="WP_156743783.1">
    <property type="nucleotide sequence ID" value="NZ_CACRYJ010000071.1"/>
</dbReference>
<dbReference type="EMBL" id="CACRYJ010000071">
    <property type="protein sequence ID" value="VZO40525.1"/>
    <property type="molecule type" value="Genomic_DNA"/>
</dbReference>
<evidence type="ECO:0000313" key="6">
    <source>
        <dbReference type="Proteomes" id="UP000419743"/>
    </source>
</evidence>
<accession>A0A7M4DST1</accession>
<evidence type="ECO:0000256" key="1">
    <source>
        <dbReference type="ARBA" id="ARBA00021292"/>
    </source>
</evidence>
<feature type="domain" description="Glycosyltransferase subfamily 4-like N-terminal" evidence="4">
    <location>
        <begin position="14"/>
        <end position="173"/>
    </location>
</feature>
<dbReference type="SUPFAM" id="SSF53756">
    <property type="entry name" value="UDP-Glycosyltransferase/glycogen phosphorylase"/>
    <property type="match status" value="1"/>
</dbReference>
<proteinExistence type="predicted"/>
<dbReference type="InterPro" id="IPR028098">
    <property type="entry name" value="Glyco_trans_4-like_N"/>
</dbReference>